<dbReference type="EMBL" id="MU004232">
    <property type="protein sequence ID" value="KAF2671829.1"/>
    <property type="molecule type" value="Genomic_DNA"/>
</dbReference>
<dbReference type="Proteomes" id="UP000799302">
    <property type="component" value="Unassembled WGS sequence"/>
</dbReference>
<dbReference type="CDD" id="cd05233">
    <property type="entry name" value="SDR_c"/>
    <property type="match status" value="1"/>
</dbReference>
<dbReference type="PRINTS" id="PR00081">
    <property type="entry name" value="GDHRDH"/>
</dbReference>
<dbReference type="PANTHER" id="PTHR42760:SF124">
    <property type="entry name" value="SHORT-CHAIN DEHYDROGENASE_REDUCTASE"/>
    <property type="match status" value="1"/>
</dbReference>
<comment type="similarity">
    <text evidence="1">Belongs to the short-chain dehydrogenases/reductases (SDR) family.</text>
</comment>
<sequence length="288" mass="30500">MAGSFRQGLHRIIGYSTHSNNRFYSSRRLQDRVAIITGASSGLGRAIALRYASEGAKVVCSDLRPDAIEDEVSTHTLISQNGGRSKFVETDVGSEESVQTLIDLSTQEFGKVDIMVNNAGIAAEAENPTPIYETSADTFHSTIRVNSFGVFLGCKYAGMQMMKQEPYANGDRGWIINIASVLGLVGKSGTICYSSAKGSVVNMTRTAALDYAPLGIHVNAIAPGFTDTPMISSMAANADVKAQIDAVHPLKGLGKPGDFEGPAVFLASDDASWITGAILPVEGGYLAQ</sequence>
<dbReference type="PANTHER" id="PTHR42760">
    <property type="entry name" value="SHORT-CHAIN DEHYDROGENASES/REDUCTASES FAMILY MEMBER"/>
    <property type="match status" value="1"/>
</dbReference>
<dbReference type="Gene3D" id="3.40.50.720">
    <property type="entry name" value="NAD(P)-binding Rossmann-like Domain"/>
    <property type="match status" value="1"/>
</dbReference>
<gene>
    <name evidence="3" type="ORF">BT63DRAFT_476678</name>
</gene>
<organism evidence="3 4">
    <name type="scientific">Microthyrium microscopicum</name>
    <dbReference type="NCBI Taxonomy" id="703497"/>
    <lineage>
        <taxon>Eukaryota</taxon>
        <taxon>Fungi</taxon>
        <taxon>Dikarya</taxon>
        <taxon>Ascomycota</taxon>
        <taxon>Pezizomycotina</taxon>
        <taxon>Dothideomycetes</taxon>
        <taxon>Dothideomycetes incertae sedis</taxon>
        <taxon>Microthyriales</taxon>
        <taxon>Microthyriaceae</taxon>
        <taxon>Microthyrium</taxon>
    </lineage>
</organism>
<dbReference type="PROSITE" id="PS00061">
    <property type="entry name" value="ADH_SHORT"/>
    <property type="match status" value="1"/>
</dbReference>
<reference evidence="3" key="1">
    <citation type="journal article" date="2020" name="Stud. Mycol.">
        <title>101 Dothideomycetes genomes: a test case for predicting lifestyles and emergence of pathogens.</title>
        <authorList>
            <person name="Haridas S."/>
            <person name="Albert R."/>
            <person name="Binder M."/>
            <person name="Bloem J."/>
            <person name="Labutti K."/>
            <person name="Salamov A."/>
            <person name="Andreopoulos B."/>
            <person name="Baker S."/>
            <person name="Barry K."/>
            <person name="Bills G."/>
            <person name="Bluhm B."/>
            <person name="Cannon C."/>
            <person name="Castanera R."/>
            <person name="Culley D."/>
            <person name="Daum C."/>
            <person name="Ezra D."/>
            <person name="Gonzalez J."/>
            <person name="Henrissat B."/>
            <person name="Kuo A."/>
            <person name="Liang C."/>
            <person name="Lipzen A."/>
            <person name="Lutzoni F."/>
            <person name="Magnuson J."/>
            <person name="Mondo S."/>
            <person name="Nolan M."/>
            <person name="Ohm R."/>
            <person name="Pangilinan J."/>
            <person name="Park H.-J."/>
            <person name="Ramirez L."/>
            <person name="Alfaro M."/>
            <person name="Sun H."/>
            <person name="Tritt A."/>
            <person name="Yoshinaga Y."/>
            <person name="Zwiers L.-H."/>
            <person name="Turgeon B."/>
            <person name="Goodwin S."/>
            <person name="Spatafora J."/>
            <person name="Crous P."/>
            <person name="Grigoriev I."/>
        </authorList>
    </citation>
    <scope>NUCLEOTIDE SEQUENCE</scope>
    <source>
        <strain evidence="3">CBS 115976</strain>
    </source>
</reference>
<evidence type="ECO:0000256" key="2">
    <source>
        <dbReference type="ARBA" id="ARBA00022857"/>
    </source>
</evidence>
<dbReference type="FunFam" id="3.40.50.720:FF:000084">
    <property type="entry name" value="Short-chain dehydrogenase reductase"/>
    <property type="match status" value="1"/>
</dbReference>
<evidence type="ECO:0000256" key="1">
    <source>
        <dbReference type="ARBA" id="ARBA00006484"/>
    </source>
</evidence>
<dbReference type="InterPro" id="IPR002347">
    <property type="entry name" value="SDR_fam"/>
</dbReference>
<dbReference type="GO" id="GO:0016616">
    <property type="term" value="F:oxidoreductase activity, acting on the CH-OH group of donors, NAD or NADP as acceptor"/>
    <property type="evidence" value="ECO:0007669"/>
    <property type="project" value="TreeGrafter"/>
</dbReference>
<dbReference type="NCBIfam" id="NF005559">
    <property type="entry name" value="PRK07231.1"/>
    <property type="match status" value="1"/>
</dbReference>
<dbReference type="OrthoDB" id="417891at2759"/>
<protein>
    <submittedName>
        <fullName evidence="3">NAD(P)-binding protein</fullName>
    </submittedName>
</protein>
<evidence type="ECO:0000313" key="3">
    <source>
        <dbReference type="EMBL" id="KAF2671829.1"/>
    </source>
</evidence>
<dbReference type="Pfam" id="PF13561">
    <property type="entry name" value="adh_short_C2"/>
    <property type="match status" value="1"/>
</dbReference>
<dbReference type="InterPro" id="IPR020904">
    <property type="entry name" value="Sc_DH/Rdtase_CS"/>
</dbReference>
<dbReference type="SUPFAM" id="SSF51735">
    <property type="entry name" value="NAD(P)-binding Rossmann-fold domains"/>
    <property type="match status" value="1"/>
</dbReference>
<dbReference type="InterPro" id="IPR036291">
    <property type="entry name" value="NAD(P)-bd_dom_sf"/>
</dbReference>
<name>A0A6A6UHT1_9PEZI</name>
<dbReference type="PRINTS" id="PR00080">
    <property type="entry name" value="SDRFAMILY"/>
</dbReference>
<accession>A0A6A6UHT1</accession>
<keyword evidence="2" id="KW-0521">NADP</keyword>
<keyword evidence="4" id="KW-1185">Reference proteome</keyword>
<proteinExistence type="inferred from homology"/>
<dbReference type="AlphaFoldDB" id="A0A6A6UHT1"/>
<evidence type="ECO:0000313" key="4">
    <source>
        <dbReference type="Proteomes" id="UP000799302"/>
    </source>
</evidence>